<feature type="compositionally biased region" description="Basic and acidic residues" evidence="2">
    <location>
        <begin position="1062"/>
        <end position="1083"/>
    </location>
</feature>
<proteinExistence type="predicted"/>
<evidence type="ECO:0000313" key="3">
    <source>
        <dbReference type="EMBL" id="KAK3693427.1"/>
    </source>
</evidence>
<feature type="region of interest" description="Disordered" evidence="2">
    <location>
        <begin position="1007"/>
        <end position="1115"/>
    </location>
</feature>
<dbReference type="EMBL" id="JAULSO010000001">
    <property type="protein sequence ID" value="KAK3693427.1"/>
    <property type="molecule type" value="Genomic_DNA"/>
</dbReference>
<accession>A0AAE0XI65</accession>
<protein>
    <submittedName>
        <fullName evidence="3">Uncharacterized protein</fullName>
    </submittedName>
</protein>
<feature type="compositionally biased region" description="Acidic residues" evidence="2">
    <location>
        <begin position="1044"/>
        <end position="1061"/>
    </location>
</feature>
<comment type="caution">
    <text evidence="3">The sequence shown here is derived from an EMBL/GenBank/DDBJ whole genome shotgun (WGS) entry which is preliminary data.</text>
</comment>
<dbReference type="Proteomes" id="UP001270362">
    <property type="component" value="Unassembled WGS sequence"/>
</dbReference>
<name>A0AAE0XI65_9PEZI</name>
<dbReference type="SUPFAM" id="SSF82171">
    <property type="entry name" value="DPP6 N-terminal domain-like"/>
    <property type="match status" value="1"/>
</dbReference>
<reference evidence="3" key="2">
    <citation type="submission" date="2023-06" db="EMBL/GenBank/DDBJ databases">
        <authorList>
            <consortium name="Lawrence Berkeley National Laboratory"/>
            <person name="Haridas S."/>
            <person name="Hensen N."/>
            <person name="Bonometti L."/>
            <person name="Westerberg I."/>
            <person name="Brannstrom I.O."/>
            <person name="Guillou S."/>
            <person name="Cros-Aarteil S."/>
            <person name="Calhoun S."/>
            <person name="Kuo A."/>
            <person name="Mondo S."/>
            <person name="Pangilinan J."/>
            <person name="Riley R."/>
            <person name="Labutti K."/>
            <person name="Andreopoulos B."/>
            <person name="Lipzen A."/>
            <person name="Chen C."/>
            <person name="Yanf M."/>
            <person name="Daum C."/>
            <person name="Ng V."/>
            <person name="Clum A."/>
            <person name="Steindorff A."/>
            <person name="Ohm R."/>
            <person name="Martin F."/>
            <person name="Silar P."/>
            <person name="Natvig D."/>
            <person name="Lalanne C."/>
            <person name="Gautier V."/>
            <person name="Ament-Velasquez S.L."/>
            <person name="Kruys A."/>
            <person name="Hutchinson M.I."/>
            <person name="Powell A.J."/>
            <person name="Barry K."/>
            <person name="Miller A.N."/>
            <person name="Grigoriev I.V."/>
            <person name="Debuchy R."/>
            <person name="Gladieux P."/>
            <person name="Thoren M.H."/>
            <person name="Johannesson H."/>
        </authorList>
    </citation>
    <scope>NUCLEOTIDE SEQUENCE</scope>
    <source>
        <strain evidence="3">CBS 314.62</strain>
    </source>
</reference>
<keyword evidence="4" id="KW-1185">Reference proteome</keyword>
<organism evidence="3 4">
    <name type="scientific">Podospora appendiculata</name>
    <dbReference type="NCBI Taxonomy" id="314037"/>
    <lineage>
        <taxon>Eukaryota</taxon>
        <taxon>Fungi</taxon>
        <taxon>Dikarya</taxon>
        <taxon>Ascomycota</taxon>
        <taxon>Pezizomycotina</taxon>
        <taxon>Sordariomycetes</taxon>
        <taxon>Sordariomycetidae</taxon>
        <taxon>Sordariales</taxon>
        <taxon>Podosporaceae</taxon>
        <taxon>Podospora</taxon>
    </lineage>
</organism>
<evidence type="ECO:0000313" key="4">
    <source>
        <dbReference type="Proteomes" id="UP001270362"/>
    </source>
</evidence>
<feature type="coiled-coil region" evidence="1">
    <location>
        <begin position="974"/>
        <end position="1001"/>
    </location>
</feature>
<evidence type="ECO:0000256" key="1">
    <source>
        <dbReference type="SAM" id="Coils"/>
    </source>
</evidence>
<sequence>MIQDLVTSNNSKRLLGWYCAAMQFLDGIEGFRAICKALQIFVLSLETRAGEEEIDDTLLQQIYAIDKALRSLMRFDGLWGQGFTWFPGELNNLAPLLHHPYRLAGPGCKQQSLIMQDFVSVNAHHGRMLDNRHLNDEFDRFLLTDTNIFMWTSLMPCTPFDRRHPYRLDPAEPSVIRFFVESIYSPVREPDMREGRDPAEVGAFPAGCVLSGSRKNVAVVWPRFSKDKSEPVWVKTYLWGLTEDDDEMLLTFIKWTVSAREDPCRADLTLSRTFQKSRQAVAFTENSLQLWTVGGLYDISDGRHHPPPDLFFDHEMSELTFAEYGNAIVGLRNNTQLEVYELSSDQSLLLATAYDVSHVLAVSPHGKFTLCLSRSATTSATPAAGSDSNPSTIPHSDESIGLLVNDGTYTILWRYSSVVPLATEHDAESLPSLQYFYNNGGLHAFSGNEAILVLCVPTVPCWSLLAFDLKSGDIPGSAWRIEFNKLFDGAELTSFCFSRTEDRQLYLLDGFGNMRTLSLSRKSSNNTTSTLHNQKQIMLFSGIYSHGNSHHVYSSSLNPMTKSITLAQLRKEDTQDAFPDPSFAATVTRVDTLVTSRPRRIGMPYVRYFRNIKSNTVVVDYDAILQAIANGRSVTKSFWGGWLPDDAQVAIEATTEGDRECIADWDLAPEESLKDTAPRITTSVTFDTNVTRAFVQSVIYNPVASLRGQPRWMLTMIMDVRSTETLVALKTGKWRIALVGTVSQQDLASAYHDETKLVAYSVSLLYRDRTTETHSWFLTRLCLCHLADTLYAHAATDPRGTFLDSVTYRLSNPCIKELRFSPSARYLYGVCQGTGSDGVIQFDVKKGSTVRVISTTDYNLTHMTLVATTDTAELSLAGVSDPQVVQFTLPFAAAKDTKVRMRQVFTGPYIQKHYERLTFLSRGERLAAVFTGRNYLRKDGVEGGNATLEPIVLTALEGDVGEWSDSGLKVEETYDKEEDVREIVKEELEEFEEKFTKWVARQEGGTLVEDHVDAREGENEKGGEGKGEDGEEDGKGEDKKGSDGEEEKETEEDGKEEDGKEEDGKQEDGKKLGKEDEPAKNSRNENGVVEKVSSLPGTPKGRDVGGGLDMNGEQRILDKRDKELETVAAEEDCKEADFWERFHVPGAWPDDMD</sequence>
<feature type="compositionally biased region" description="Basic and acidic residues" evidence="2">
    <location>
        <begin position="1008"/>
        <end position="1028"/>
    </location>
</feature>
<dbReference type="AlphaFoldDB" id="A0AAE0XI65"/>
<keyword evidence="1" id="KW-0175">Coiled coil</keyword>
<reference evidence="3" key="1">
    <citation type="journal article" date="2023" name="Mol. Phylogenet. Evol.">
        <title>Genome-scale phylogeny and comparative genomics of the fungal order Sordariales.</title>
        <authorList>
            <person name="Hensen N."/>
            <person name="Bonometti L."/>
            <person name="Westerberg I."/>
            <person name="Brannstrom I.O."/>
            <person name="Guillou S."/>
            <person name="Cros-Aarteil S."/>
            <person name="Calhoun S."/>
            <person name="Haridas S."/>
            <person name="Kuo A."/>
            <person name="Mondo S."/>
            <person name="Pangilinan J."/>
            <person name="Riley R."/>
            <person name="LaButti K."/>
            <person name="Andreopoulos B."/>
            <person name="Lipzen A."/>
            <person name="Chen C."/>
            <person name="Yan M."/>
            <person name="Daum C."/>
            <person name="Ng V."/>
            <person name="Clum A."/>
            <person name="Steindorff A."/>
            <person name="Ohm R.A."/>
            <person name="Martin F."/>
            <person name="Silar P."/>
            <person name="Natvig D.O."/>
            <person name="Lalanne C."/>
            <person name="Gautier V."/>
            <person name="Ament-Velasquez S.L."/>
            <person name="Kruys A."/>
            <person name="Hutchinson M.I."/>
            <person name="Powell A.J."/>
            <person name="Barry K."/>
            <person name="Miller A.N."/>
            <person name="Grigoriev I.V."/>
            <person name="Debuchy R."/>
            <person name="Gladieux P."/>
            <person name="Hiltunen Thoren M."/>
            <person name="Johannesson H."/>
        </authorList>
    </citation>
    <scope>NUCLEOTIDE SEQUENCE</scope>
    <source>
        <strain evidence="3">CBS 314.62</strain>
    </source>
</reference>
<gene>
    <name evidence="3" type="ORF">B0T22DRAFT_40183</name>
</gene>
<evidence type="ECO:0000256" key="2">
    <source>
        <dbReference type="SAM" id="MobiDB-lite"/>
    </source>
</evidence>